<reference evidence="2 3" key="1">
    <citation type="submission" date="2023-01" db="EMBL/GenBank/DDBJ databases">
        <title>Analysis of 21 Apiospora genomes using comparative genomics revels a genus with tremendous synthesis potential of carbohydrate active enzymes and secondary metabolites.</title>
        <authorList>
            <person name="Sorensen T."/>
        </authorList>
    </citation>
    <scope>NUCLEOTIDE SEQUENCE [LARGE SCALE GENOMIC DNA]</scope>
    <source>
        <strain evidence="2 3">CBS 83171</strain>
    </source>
</reference>
<sequence length="88" mass="9256">MHDCFTTRCFTTALDAVGGLGRERVGVRMVERMEALEAEQRARRQQRAAAQLAAASTPAKALASTTSATNTTDGTAVSAPNDTTVTTL</sequence>
<dbReference type="EMBL" id="JAQQWM010000005">
    <property type="protein sequence ID" value="KAK8063268.1"/>
    <property type="molecule type" value="Genomic_DNA"/>
</dbReference>
<feature type="compositionally biased region" description="Polar residues" evidence="1">
    <location>
        <begin position="70"/>
        <end position="88"/>
    </location>
</feature>
<evidence type="ECO:0000313" key="3">
    <source>
        <dbReference type="Proteomes" id="UP001446871"/>
    </source>
</evidence>
<organism evidence="2 3">
    <name type="scientific">Apiospora saccharicola</name>
    <dbReference type="NCBI Taxonomy" id="335842"/>
    <lineage>
        <taxon>Eukaryota</taxon>
        <taxon>Fungi</taxon>
        <taxon>Dikarya</taxon>
        <taxon>Ascomycota</taxon>
        <taxon>Pezizomycotina</taxon>
        <taxon>Sordariomycetes</taxon>
        <taxon>Xylariomycetidae</taxon>
        <taxon>Amphisphaeriales</taxon>
        <taxon>Apiosporaceae</taxon>
        <taxon>Apiospora</taxon>
    </lineage>
</organism>
<feature type="compositionally biased region" description="Low complexity" evidence="1">
    <location>
        <begin position="47"/>
        <end position="69"/>
    </location>
</feature>
<keyword evidence="3" id="KW-1185">Reference proteome</keyword>
<dbReference type="Proteomes" id="UP001446871">
    <property type="component" value="Unassembled WGS sequence"/>
</dbReference>
<proteinExistence type="predicted"/>
<accession>A0ABR1UWH1</accession>
<protein>
    <submittedName>
        <fullName evidence="2">Uncharacterized protein</fullName>
    </submittedName>
</protein>
<feature type="region of interest" description="Disordered" evidence="1">
    <location>
        <begin position="47"/>
        <end position="88"/>
    </location>
</feature>
<evidence type="ECO:0000256" key="1">
    <source>
        <dbReference type="SAM" id="MobiDB-lite"/>
    </source>
</evidence>
<evidence type="ECO:0000313" key="2">
    <source>
        <dbReference type="EMBL" id="KAK8063268.1"/>
    </source>
</evidence>
<gene>
    <name evidence="2" type="ORF">PG996_007920</name>
</gene>
<comment type="caution">
    <text evidence="2">The sequence shown here is derived from an EMBL/GenBank/DDBJ whole genome shotgun (WGS) entry which is preliminary data.</text>
</comment>
<name>A0ABR1UWH1_9PEZI</name>